<name>W5TJL5_9NOCA</name>
<sequence length="164" mass="17416">MTTETSGSGREHGRSRYPAPPAIVLWAVGAEGEPRFERTAVGADIGPRLLEADNLRDAAVLAHRMRGDGAVLPILRIDTTGAGPRSAARSELTFSSTPRLLAGLIADAVRAGVARGAVLRTLGGARRADELLEAVAEHLRAAGFEVAREITGWQLRVDIPLRTH</sequence>
<keyword evidence="2" id="KW-1185">Reference proteome</keyword>
<gene>
    <name evidence="1" type="ORF">NONO_c26490</name>
</gene>
<dbReference type="STRING" id="1415166.NONO_c26490"/>
<proteinExistence type="predicted"/>
<dbReference type="AlphaFoldDB" id="W5TJL5"/>
<dbReference type="Proteomes" id="UP000019150">
    <property type="component" value="Chromosome"/>
</dbReference>
<protein>
    <submittedName>
        <fullName evidence="1">Uncharacterized protein</fullName>
    </submittedName>
</protein>
<dbReference type="RefSeq" id="WP_025348914.1">
    <property type="nucleotide sequence ID" value="NZ_CP006850.1"/>
</dbReference>
<organism evidence="1 2">
    <name type="scientific">Nocardia nova SH22a</name>
    <dbReference type="NCBI Taxonomy" id="1415166"/>
    <lineage>
        <taxon>Bacteria</taxon>
        <taxon>Bacillati</taxon>
        <taxon>Actinomycetota</taxon>
        <taxon>Actinomycetes</taxon>
        <taxon>Mycobacteriales</taxon>
        <taxon>Nocardiaceae</taxon>
        <taxon>Nocardia</taxon>
    </lineage>
</organism>
<evidence type="ECO:0000313" key="1">
    <source>
        <dbReference type="EMBL" id="AHH17441.1"/>
    </source>
</evidence>
<dbReference type="PATRIC" id="fig|1415166.3.peg.2714"/>
<reference evidence="1 2" key="1">
    <citation type="journal article" date="2014" name="Appl. Environ. Microbiol.">
        <title>Insights into the Microbial Degradation of Rubber and Gutta-Percha by Analysis of the Complete Genome of Nocardia nova SH22a.</title>
        <authorList>
            <person name="Luo Q."/>
            <person name="Hiessl S."/>
            <person name="Poehlein A."/>
            <person name="Daniel R."/>
            <person name="Steinbuchel A."/>
        </authorList>
    </citation>
    <scope>NUCLEOTIDE SEQUENCE [LARGE SCALE GENOMIC DNA]</scope>
    <source>
        <strain evidence="1">SH22a</strain>
    </source>
</reference>
<dbReference type="EMBL" id="CP006850">
    <property type="protein sequence ID" value="AHH17441.1"/>
    <property type="molecule type" value="Genomic_DNA"/>
</dbReference>
<evidence type="ECO:0000313" key="2">
    <source>
        <dbReference type="Proteomes" id="UP000019150"/>
    </source>
</evidence>
<dbReference type="KEGG" id="nno:NONO_c26490"/>
<accession>W5TJL5</accession>
<dbReference type="OrthoDB" id="4567522at2"/>
<dbReference type="HOGENOM" id="CLU_1617297_0_0_11"/>